<dbReference type="OrthoDB" id="5517693at2"/>
<dbReference type="Proteomes" id="UP000321571">
    <property type="component" value="Unassembled WGS sequence"/>
</dbReference>
<keyword evidence="2" id="KW-1185">Reference proteome</keyword>
<comment type="caution">
    <text evidence="1">The sequence shown here is derived from an EMBL/GenBank/DDBJ whole genome shotgun (WGS) entry which is preliminary data.</text>
</comment>
<name>A0A5C8NJK4_9ACTN</name>
<accession>A0A5C8NJK4</accession>
<organism evidence="1 2">
    <name type="scientific">Aeromicrobium terrae</name>
    <dbReference type="NCBI Taxonomy" id="2498846"/>
    <lineage>
        <taxon>Bacteria</taxon>
        <taxon>Bacillati</taxon>
        <taxon>Actinomycetota</taxon>
        <taxon>Actinomycetes</taxon>
        <taxon>Propionibacteriales</taxon>
        <taxon>Nocardioidaceae</taxon>
        <taxon>Aeromicrobium</taxon>
    </lineage>
</organism>
<reference evidence="1 2" key="1">
    <citation type="submission" date="2019-06" db="EMBL/GenBank/DDBJ databases">
        <title>Aeromicrobium sp. nov., isolated from a maize field.</title>
        <authorList>
            <person name="Lin S.-Y."/>
            <person name="Tsai C.-F."/>
            <person name="Young C.-C."/>
        </authorList>
    </citation>
    <scope>NUCLEOTIDE SEQUENCE [LARGE SCALE GENOMIC DNA]</scope>
    <source>
        <strain evidence="1 2">CC-CFT486</strain>
    </source>
</reference>
<evidence type="ECO:0008006" key="3">
    <source>
        <dbReference type="Google" id="ProtNLM"/>
    </source>
</evidence>
<sequence length="308" mass="34823">MDSLINDGHPFLTVDERTAGMAPRQVRAAVARGELRRMYRGCVVDNRVPDSRRLRVEALDLIKPKHGVACNETAAFLYGIDAYKPSERFELRPFFVVPHATPRIERPNVRCRQALIDHEDLVEVEGIVATTPVRTTSDLLRGLYRPYALAAADAFARAGLIQRDELIDYIGRLKGYRWIVQARGLAVLVDGRAESPGESWQRLRIHDAGLPPPDLQVEVALPDGSLRRLDLAYPELLIGSEYDGTIFHSHVDDVAHDVERRRELTEIYGWRWVNGTRARIFGPDPSFEIELGELLGIPPLLPRRWGGR</sequence>
<dbReference type="EMBL" id="VDUX01000003">
    <property type="protein sequence ID" value="TXL61266.1"/>
    <property type="molecule type" value="Genomic_DNA"/>
</dbReference>
<evidence type="ECO:0000313" key="1">
    <source>
        <dbReference type="EMBL" id="TXL61266.1"/>
    </source>
</evidence>
<dbReference type="AlphaFoldDB" id="A0A5C8NJK4"/>
<protein>
    <recommendedName>
        <fullName evidence="3">Type IV toxin-antitoxin system AbiEi family antitoxin domain-containing protein</fullName>
    </recommendedName>
</protein>
<gene>
    <name evidence="1" type="ORF">FHP06_07485</name>
</gene>
<proteinExistence type="predicted"/>
<evidence type="ECO:0000313" key="2">
    <source>
        <dbReference type="Proteomes" id="UP000321571"/>
    </source>
</evidence>